<dbReference type="Proteomes" id="UP000036681">
    <property type="component" value="Unplaced"/>
</dbReference>
<evidence type="ECO:0000313" key="1">
    <source>
        <dbReference type="Proteomes" id="UP000036681"/>
    </source>
</evidence>
<proteinExistence type="predicted"/>
<organism evidence="1 2">
    <name type="scientific">Ascaris lumbricoides</name>
    <name type="common">Giant roundworm</name>
    <dbReference type="NCBI Taxonomy" id="6252"/>
    <lineage>
        <taxon>Eukaryota</taxon>
        <taxon>Metazoa</taxon>
        <taxon>Ecdysozoa</taxon>
        <taxon>Nematoda</taxon>
        <taxon>Chromadorea</taxon>
        <taxon>Rhabditida</taxon>
        <taxon>Spirurina</taxon>
        <taxon>Ascaridomorpha</taxon>
        <taxon>Ascaridoidea</taxon>
        <taxon>Ascarididae</taxon>
        <taxon>Ascaris</taxon>
    </lineage>
</organism>
<protein>
    <submittedName>
        <fullName evidence="2">SCP domain-containing protein</fullName>
    </submittedName>
</protein>
<accession>A0A0M3HT37</accession>
<dbReference type="WBParaSite" id="ALUE_0000574801-mRNA-1">
    <property type="protein sequence ID" value="ALUE_0000574801-mRNA-1"/>
    <property type="gene ID" value="ALUE_0000574801"/>
</dbReference>
<evidence type="ECO:0000313" key="2">
    <source>
        <dbReference type="WBParaSite" id="ALUE_0000574801-mRNA-1"/>
    </source>
</evidence>
<dbReference type="AlphaFoldDB" id="A0A0M3HT37"/>
<keyword evidence="1" id="KW-1185">Reference proteome</keyword>
<sequence>MLVPASFAGDEDVVLGMNAVDACQEWREQMMQAMQAQEKKLCGCCSRSRAYTVTCTKAGPEQTPPAGIQYVNEHRRMREWYLPLRDELQSQNFTLADWEDESDHRNILPIEDRTKLCNDRGGVNMLRAAKLLHDGGVGELSAGRGQEPIIAFRWRHVRAQAR</sequence>
<reference evidence="2" key="1">
    <citation type="submission" date="2017-02" db="UniProtKB">
        <authorList>
            <consortium name="WormBaseParasite"/>
        </authorList>
    </citation>
    <scope>IDENTIFICATION</scope>
</reference>
<name>A0A0M3HT37_ASCLU</name>